<protein>
    <submittedName>
        <fullName evidence="1">Uncharacterized protein</fullName>
    </submittedName>
</protein>
<evidence type="ECO:0000313" key="2">
    <source>
        <dbReference type="Proteomes" id="UP000054241"/>
    </source>
</evidence>
<keyword evidence="2" id="KW-1185">Reference proteome</keyword>
<evidence type="ECO:0000313" key="1">
    <source>
        <dbReference type="EMBL" id="KUM95362.1"/>
    </source>
</evidence>
<dbReference type="OrthoDB" id="3295168at2"/>
<dbReference type="EMBL" id="LMWL01000030">
    <property type="protein sequence ID" value="KUM95362.1"/>
    <property type="molecule type" value="Genomic_DNA"/>
</dbReference>
<sequence length="251" mass="26804">MVIDGYEGPVVAGEALLDLPGFWAAYLMYVCGGDEEHGDPDPEWFGADPSDVDAALEALSDEERWPAFRVPFADGHTAVVVGRNAPDDTGTDCFVVHPDWDRHGFLATLDGHQAGPGLAWRELAHIARTPATDAPGIHDVHARLLILLPALGDEDLPDDAAGAIAEALVWAGVPADHTPWLVECLLDHPLWDPARWTLPGPSPLSGGAQPYEGILVCDGPMSPRFGIRLAQGVSREHSDRLARALGTWAAA</sequence>
<accession>A0A117PWC3</accession>
<organism evidence="1 2">
    <name type="scientific">Streptomyces cellostaticus</name>
    <dbReference type="NCBI Taxonomy" id="67285"/>
    <lineage>
        <taxon>Bacteria</taxon>
        <taxon>Bacillati</taxon>
        <taxon>Actinomycetota</taxon>
        <taxon>Actinomycetes</taxon>
        <taxon>Kitasatosporales</taxon>
        <taxon>Streptomycetaceae</taxon>
        <taxon>Streptomyces</taxon>
    </lineage>
</organism>
<proteinExistence type="predicted"/>
<reference evidence="1 2" key="1">
    <citation type="submission" date="2015-10" db="EMBL/GenBank/DDBJ databases">
        <title>Draft genome sequence of Streptomyces cellostaticus DSM 40189, type strain for the species Streptomyces cellostaticus.</title>
        <authorList>
            <person name="Ruckert C."/>
            <person name="Winkler A."/>
            <person name="Kalinowski J."/>
            <person name="Kampfer P."/>
            <person name="Glaeser S."/>
        </authorList>
    </citation>
    <scope>NUCLEOTIDE SEQUENCE [LARGE SCALE GENOMIC DNA]</scope>
    <source>
        <strain evidence="1 2">DSM 40189</strain>
    </source>
</reference>
<gene>
    <name evidence="1" type="ORF">AQI88_17185</name>
</gene>
<name>A0A117PWC3_9ACTN</name>
<dbReference type="Proteomes" id="UP000054241">
    <property type="component" value="Unassembled WGS sequence"/>
</dbReference>
<comment type="caution">
    <text evidence="1">The sequence shown here is derived from an EMBL/GenBank/DDBJ whole genome shotgun (WGS) entry which is preliminary data.</text>
</comment>
<dbReference type="RefSeq" id="WP_066999428.1">
    <property type="nucleotide sequence ID" value="NZ_BNDU01000002.1"/>
</dbReference>
<dbReference type="AlphaFoldDB" id="A0A117PWC3"/>